<keyword evidence="2" id="KW-1185">Reference proteome</keyword>
<comment type="caution">
    <text evidence="1">The sequence shown here is derived from an EMBL/GenBank/DDBJ whole genome shotgun (WGS) entry which is preliminary data.</text>
</comment>
<reference evidence="1" key="1">
    <citation type="submission" date="2021-06" db="EMBL/GenBank/DDBJ databases">
        <authorList>
            <person name="Kallberg Y."/>
            <person name="Tangrot J."/>
            <person name="Rosling A."/>
        </authorList>
    </citation>
    <scope>NUCLEOTIDE SEQUENCE</scope>
    <source>
        <strain evidence="1">IN212</strain>
    </source>
</reference>
<sequence>MTRHTKKRKYLQKITEDREPKKQCCSIYMLIDSLSHEELKKVQNHINLLNPQLRNTNIYEVINSLNQEVLKNIQTHINSLNPQLRNINIYEIINSLDQEELKNIQNYINSLNPQLQNINNKANEFVASSLFKHYSSEKDFQDKVKKLEIKNN</sequence>
<protein>
    <submittedName>
        <fullName evidence="1">16574_t:CDS:1</fullName>
    </submittedName>
</protein>
<dbReference type="AlphaFoldDB" id="A0A9N9DT48"/>
<organism evidence="1 2">
    <name type="scientific">Racocetra fulgida</name>
    <dbReference type="NCBI Taxonomy" id="60492"/>
    <lineage>
        <taxon>Eukaryota</taxon>
        <taxon>Fungi</taxon>
        <taxon>Fungi incertae sedis</taxon>
        <taxon>Mucoromycota</taxon>
        <taxon>Glomeromycotina</taxon>
        <taxon>Glomeromycetes</taxon>
        <taxon>Diversisporales</taxon>
        <taxon>Gigasporaceae</taxon>
        <taxon>Racocetra</taxon>
    </lineage>
</organism>
<accession>A0A9N9DT48</accession>
<proteinExistence type="predicted"/>
<name>A0A9N9DT48_9GLOM</name>
<gene>
    <name evidence="1" type="ORF">RFULGI_LOCUS8411</name>
</gene>
<dbReference type="EMBL" id="CAJVPZ010013578">
    <property type="protein sequence ID" value="CAG8649979.1"/>
    <property type="molecule type" value="Genomic_DNA"/>
</dbReference>
<evidence type="ECO:0000313" key="2">
    <source>
        <dbReference type="Proteomes" id="UP000789396"/>
    </source>
</evidence>
<feature type="non-terminal residue" evidence="1">
    <location>
        <position position="152"/>
    </location>
</feature>
<dbReference type="Proteomes" id="UP000789396">
    <property type="component" value="Unassembled WGS sequence"/>
</dbReference>
<evidence type="ECO:0000313" key="1">
    <source>
        <dbReference type="EMBL" id="CAG8649979.1"/>
    </source>
</evidence>